<dbReference type="eggNOG" id="COG1403">
    <property type="taxonomic scope" value="Bacteria"/>
</dbReference>
<evidence type="ECO:0000313" key="3">
    <source>
        <dbReference type="Proteomes" id="UP000030351"/>
    </source>
</evidence>
<dbReference type="InterPro" id="IPR003615">
    <property type="entry name" value="HNH_nuc"/>
</dbReference>
<proteinExistence type="predicted"/>
<evidence type="ECO:0000259" key="1">
    <source>
        <dbReference type="SMART" id="SM00507"/>
    </source>
</evidence>
<name>A0A0A3YNW4_9GAMM</name>
<reference evidence="2 3" key="1">
    <citation type="submission" date="2014-10" db="EMBL/GenBank/DDBJ databases">
        <title>Genome sequence of Erwinia typographi M043b.</title>
        <authorList>
            <person name="Chan K.-G."/>
            <person name="Tan W.-S."/>
        </authorList>
    </citation>
    <scope>NUCLEOTIDE SEQUENCE [LARGE SCALE GENOMIC DNA]</scope>
    <source>
        <strain evidence="2 3">M043b</strain>
    </source>
</reference>
<dbReference type="InterPro" id="IPR010373">
    <property type="entry name" value="DUF968"/>
</dbReference>
<keyword evidence="3" id="KW-1185">Reference proteome</keyword>
<gene>
    <name evidence="2" type="ORF">NG99_23660</name>
</gene>
<dbReference type="RefSeq" id="WP_034898470.1">
    <property type="nucleotide sequence ID" value="NZ_JRUQ01000076.1"/>
</dbReference>
<comment type="caution">
    <text evidence="2">The sequence shown here is derived from an EMBL/GenBank/DDBJ whole genome shotgun (WGS) entry which is preliminary data.</text>
</comment>
<protein>
    <recommendedName>
        <fullName evidence="1">HNH nuclease domain-containing protein</fullName>
    </recommendedName>
</protein>
<sequence length="340" mass="37775">MRALLTPDVAPRAGIVVFKPGRELLPMFSGGRRVLISSEPEFMRVLPSGLVSDADQPLADDPALAPFFSSQQVIAAAGGRDNLAHWVQELAHCQWSGGDGYNSQYHTVLRTEESAVCLCEHHDNQLRETTLSRLDELGRVNAAQWVINSARIDLALPEGHQLTLPELCWWATLRNVIQQMPDAPARRVLKLPAAVVETGTLKEAAIHPMRVATEIIQEAAKQVLELRIDPETPETFLLRPKRRRWINEKYTRWVKSQPCLCCGKPADDPHHLIGYGQGGTGTKAHDLFVIPLCRAHHDALHADMRAFEAKYGTQPELLLRMLDRALALGVIATGKNNRGD</sequence>
<organism evidence="2 3">
    <name type="scientific">Erwinia typographi</name>
    <dbReference type="NCBI Taxonomy" id="371042"/>
    <lineage>
        <taxon>Bacteria</taxon>
        <taxon>Pseudomonadati</taxon>
        <taxon>Pseudomonadota</taxon>
        <taxon>Gammaproteobacteria</taxon>
        <taxon>Enterobacterales</taxon>
        <taxon>Erwiniaceae</taxon>
        <taxon>Erwinia</taxon>
    </lineage>
</organism>
<accession>A0A0A3YNW4</accession>
<evidence type="ECO:0000313" key="2">
    <source>
        <dbReference type="EMBL" id="KGT87224.1"/>
    </source>
</evidence>
<dbReference type="OrthoDB" id="6700725at2"/>
<dbReference type="Gene3D" id="3.30.40.190">
    <property type="match status" value="1"/>
</dbReference>
<dbReference type="AlphaFoldDB" id="A0A0A3YNW4"/>
<dbReference type="EMBL" id="JRUQ01000076">
    <property type="protein sequence ID" value="KGT87224.1"/>
    <property type="molecule type" value="Genomic_DNA"/>
</dbReference>
<dbReference type="Pfam" id="PF06147">
    <property type="entry name" value="DUF968"/>
    <property type="match status" value="1"/>
</dbReference>
<dbReference type="SMART" id="SM00507">
    <property type="entry name" value="HNHc"/>
    <property type="match status" value="1"/>
</dbReference>
<dbReference type="STRING" id="371042.NG99_23660"/>
<dbReference type="Proteomes" id="UP000030351">
    <property type="component" value="Unassembled WGS sequence"/>
</dbReference>
<feature type="domain" description="HNH nuclease" evidence="1">
    <location>
        <begin position="249"/>
        <end position="298"/>
    </location>
</feature>